<dbReference type="GO" id="GO:0071949">
    <property type="term" value="F:FAD binding"/>
    <property type="evidence" value="ECO:0007669"/>
    <property type="project" value="InterPro"/>
</dbReference>
<name>A0A438NEC9_EXOME</name>
<dbReference type="InterPro" id="IPR050493">
    <property type="entry name" value="FAD-dep_Monooxygenase_BioMet"/>
</dbReference>
<accession>A0A438NEC9</accession>
<evidence type="ECO:0000313" key="8">
    <source>
        <dbReference type="Proteomes" id="UP000288859"/>
    </source>
</evidence>
<dbReference type="OrthoDB" id="1878542at2759"/>
<keyword evidence="2" id="KW-0285">Flavoprotein</keyword>
<organism evidence="7 8">
    <name type="scientific">Exophiala mesophila</name>
    <name type="common">Black yeast-like fungus</name>
    <dbReference type="NCBI Taxonomy" id="212818"/>
    <lineage>
        <taxon>Eukaryota</taxon>
        <taxon>Fungi</taxon>
        <taxon>Dikarya</taxon>
        <taxon>Ascomycota</taxon>
        <taxon>Pezizomycotina</taxon>
        <taxon>Eurotiomycetes</taxon>
        <taxon>Chaetothyriomycetidae</taxon>
        <taxon>Chaetothyriales</taxon>
        <taxon>Herpotrichiellaceae</taxon>
        <taxon>Exophiala</taxon>
    </lineage>
</organism>
<dbReference type="SUPFAM" id="SSF51905">
    <property type="entry name" value="FAD/NAD(P)-binding domain"/>
    <property type="match status" value="1"/>
</dbReference>
<dbReference type="InterPro" id="IPR036188">
    <property type="entry name" value="FAD/NAD-bd_sf"/>
</dbReference>
<keyword evidence="5" id="KW-0503">Monooxygenase</keyword>
<dbReference type="EMBL" id="NAJM01000005">
    <property type="protein sequence ID" value="RVX74081.1"/>
    <property type="molecule type" value="Genomic_DNA"/>
</dbReference>
<dbReference type="GO" id="GO:0004497">
    <property type="term" value="F:monooxygenase activity"/>
    <property type="evidence" value="ECO:0007669"/>
    <property type="project" value="UniProtKB-KW"/>
</dbReference>
<evidence type="ECO:0000256" key="3">
    <source>
        <dbReference type="ARBA" id="ARBA00022827"/>
    </source>
</evidence>
<dbReference type="AlphaFoldDB" id="A0A438NEC9"/>
<reference evidence="7 8" key="1">
    <citation type="submission" date="2017-03" db="EMBL/GenBank/DDBJ databases">
        <title>Genomes of endolithic fungi from Antarctica.</title>
        <authorList>
            <person name="Coleine C."/>
            <person name="Masonjones S."/>
            <person name="Stajich J.E."/>
        </authorList>
    </citation>
    <scope>NUCLEOTIDE SEQUENCE [LARGE SCALE GENOMIC DNA]</scope>
    <source>
        <strain evidence="7 8">CCFEE 6314</strain>
    </source>
</reference>
<dbReference type="SUPFAM" id="SSF54373">
    <property type="entry name" value="FAD-linked reductases, C-terminal domain"/>
    <property type="match status" value="1"/>
</dbReference>
<dbReference type="Pfam" id="PF01494">
    <property type="entry name" value="FAD_binding_3"/>
    <property type="match status" value="1"/>
</dbReference>
<comment type="caution">
    <text evidence="7">The sequence shown here is derived from an EMBL/GenBank/DDBJ whole genome shotgun (WGS) entry which is preliminary data.</text>
</comment>
<keyword evidence="3" id="KW-0274">FAD</keyword>
<dbReference type="PANTHER" id="PTHR13789:SF311">
    <property type="entry name" value="HYDROXYLASE, PUTATIVE (AFU_ORTHOLOGUE AFUA_5G10180)-RELATED"/>
    <property type="match status" value="1"/>
</dbReference>
<proteinExistence type="inferred from homology"/>
<evidence type="ECO:0000313" key="7">
    <source>
        <dbReference type="EMBL" id="RVX74081.1"/>
    </source>
</evidence>
<dbReference type="Gene3D" id="3.50.50.60">
    <property type="entry name" value="FAD/NAD(P)-binding domain"/>
    <property type="match status" value="1"/>
</dbReference>
<evidence type="ECO:0000256" key="2">
    <source>
        <dbReference type="ARBA" id="ARBA00022630"/>
    </source>
</evidence>
<gene>
    <name evidence="7" type="ORF">B0A52_01913</name>
</gene>
<comment type="similarity">
    <text evidence="1">Belongs to the paxM FAD-dependent monooxygenase family.</text>
</comment>
<keyword evidence="4" id="KW-0560">Oxidoreductase</keyword>
<dbReference type="PANTHER" id="PTHR13789">
    <property type="entry name" value="MONOOXYGENASE"/>
    <property type="match status" value="1"/>
</dbReference>
<dbReference type="Proteomes" id="UP000288859">
    <property type="component" value="Unassembled WGS sequence"/>
</dbReference>
<evidence type="ECO:0000256" key="5">
    <source>
        <dbReference type="ARBA" id="ARBA00023033"/>
    </source>
</evidence>
<feature type="domain" description="FAD-binding" evidence="6">
    <location>
        <begin position="12"/>
        <end position="337"/>
    </location>
</feature>
<dbReference type="PROSITE" id="PS51257">
    <property type="entry name" value="PROKAR_LIPOPROTEIN"/>
    <property type="match status" value="1"/>
</dbReference>
<evidence type="ECO:0000259" key="6">
    <source>
        <dbReference type="Pfam" id="PF01494"/>
    </source>
</evidence>
<sequence>MSVQQREIEPLNVVIVGCGLGGLSCAIQCIRQKCKVTILERAPELLPIGAGIVVPPNATRVLGHYGLVDSLLQKGAVPITGARFLNFDDGSVLYQRRNRLSPEAQKLALDPACVTHRADYHDTLYEEAVRLGCTIRLGCEMQDVNFEEPAVILSDGTVVAADVVVGADGLWSTFREKVLGRPAPPKPTGDLAYRMTLSGEDMAAIDDADVQELLKVNMSTVWLGPDRHCVMYPIKKRTMWNLVLMGPDNIPEGIRTQAATLEEMRSCFEGWEPRLQKILSQGHSAISWKLLHADELDVWSKGSCVLLGDACHPSLPYQAQGAAMALEDGITLGVLLGSLNEVALSSSSQQSVAQRNTYIPELLSLFETLRKPRTTLNQKGSQSNQYWYQASTPEDRERRNKVMLAATGEGECEWKGADLNYQKQLLGFDAKKSATEAFDKWRRKTQSPI</sequence>
<protein>
    <recommendedName>
        <fullName evidence="6">FAD-binding domain-containing protein</fullName>
    </recommendedName>
</protein>
<dbReference type="VEuPathDB" id="FungiDB:PV10_01590"/>
<dbReference type="InterPro" id="IPR002938">
    <property type="entry name" value="FAD-bd"/>
</dbReference>
<evidence type="ECO:0000256" key="4">
    <source>
        <dbReference type="ARBA" id="ARBA00023002"/>
    </source>
</evidence>
<dbReference type="PRINTS" id="PR00420">
    <property type="entry name" value="RNGMNOXGNASE"/>
</dbReference>
<evidence type="ECO:0000256" key="1">
    <source>
        <dbReference type="ARBA" id="ARBA00007992"/>
    </source>
</evidence>